<name>A0A3R5X3Q9_9CLOT</name>
<sequence length="116" mass="13019">MTNIYDKAHEFADVLKDIPEVVAYRESSKKISENPELKKMVADFRKIQIEAYNEQMQTGTISDATKEKMQKVGGVVMINPTVAAYLQSEAQFAVIWEDLLKILNEAIGVDIIAPNS</sequence>
<dbReference type="Proteomes" id="UP000286268">
    <property type="component" value="Chromosome"/>
</dbReference>
<keyword evidence="2" id="KW-1185">Reference proteome</keyword>
<dbReference type="EMBL" id="CP025746">
    <property type="protein sequence ID" value="QAA33748.1"/>
    <property type="molecule type" value="Genomic_DNA"/>
</dbReference>
<dbReference type="KEGG" id="cmah:C1I91_20130"/>
<evidence type="ECO:0000313" key="1">
    <source>
        <dbReference type="EMBL" id="QAA33748.1"/>
    </source>
</evidence>
<protein>
    <recommendedName>
        <fullName evidence="3">Cell fate regulator YlbF, YheA/YmcA/DUF963 family (Controls sporulation, competence, biofilm development)</fullName>
    </recommendedName>
</protein>
<evidence type="ECO:0008006" key="3">
    <source>
        <dbReference type="Google" id="ProtNLM"/>
    </source>
</evidence>
<dbReference type="InterPro" id="IPR010368">
    <property type="entry name" value="Com_YlbF"/>
</dbReference>
<gene>
    <name evidence="1" type="ORF">C1I91_20130</name>
</gene>
<dbReference type="Gene3D" id="1.20.1500.10">
    <property type="entry name" value="YheA/YmcA-like"/>
    <property type="match status" value="1"/>
</dbReference>
<organism evidence="1 2">
    <name type="scientific">Clostridium manihotivorum</name>
    <dbReference type="NCBI Taxonomy" id="2320868"/>
    <lineage>
        <taxon>Bacteria</taxon>
        <taxon>Bacillati</taxon>
        <taxon>Bacillota</taxon>
        <taxon>Clostridia</taxon>
        <taxon>Eubacteriales</taxon>
        <taxon>Clostridiaceae</taxon>
        <taxon>Clostridium</taxon>
    </lineage>
</organism>
<dbReference type="AlphaFoldDB" id="A0A3R5X3Q9"/>
<evidence type="ECO:0000313" key="2">
    <source>
        <dbReference type="Proteomes" id="UP000286268"/>
    </source>
</evidence>
<accession>A0A3R5X3Q9</accession>
<dbReference type="InterPro" id="IPR023378">
    <property type="entry name" value="YheA/YmcA-like_dom_sf"/>
</dbReference>
<dbReference type="Pfam" id="PF06133">
    <property type="entry name" value="Com_YlbF"/>
    <property type="match status" value="1"/>
</dbReference>
<dbReference type="SUPFAM" id="SSF158622">
    <property type="entry name" value="YheA/YmcA-like"/>
    <property type="match status" value="1"/>
</dbReference>
<dbReference type="OrthoDB" id="9811402at2"/>
<dbReference type="RefSeq" id="WP_128214473.1">
    <property type="nucleotide sequence ID" value="NZ_CP025746.1"/>
</dbReference>
<proteinExistence type="predicted"/>
<reference evidence="1 2" key="1">
    <citation type="submission" date="2018-01" db="EMBL/GenBank/DDBJ databases">
        <title>Genome Sequencing and Assembly of Anaerobacter polyendosporus strain CT4.</title>
        <authorList>
            <person name="Tachaapaikoon C."/>
            <person name="Sutheeworapong S."/>
            <person name="Jenjaroenpun P."/>
            <person name="Wongsurawat T."/>
            <person name="Nookeaw I."/>
            <person name="Cheawchanlertfa P."/>
            <person name="Kosugi A."/>
            <person name="Cheevadhanarak S."/>
            <person name="Ratanakhanokchai K."/>
        </authorList>
    </citation>
    <scope>NUCLEOTIDE SEQUENCE [LARGE SCALE GENOMIC DNA]</scope>
    <source>
        <strain evidence="1 2">CT4</strain>
    </source>
</reference>